<dbReference type="PANTHER" id="PTHR13906">
    <property type="entry name" value="PORCUPINE"/>
    <property type="match status" value="1"/>
</dbReference>
<evidence type="ECO:0000256" key="5">
    <source>
        <dbReference type="ARBA" id="ARBA00023136"/>
    </source>
</evidence>
<reference evidence="8" key="1">
    <citation type="submission" date="2021-01" db="EMBL/GenBank/DDBJ databases">
        <authorList>
            <person name="Corre E."/>
            <person name="Pelletier E."/>
            <person name="Niang G."/>
            <person name="Scheremetjew M."/>
            <person name="Finn R."/>
            <person name="Kale V."/>
            <person name="Holt S."/>
            <person name="Cochrane G."/>
            <person name="Meng A."/>
            <person name="Brown T."/>
            <person name="Cohen L."/>
        </authorList>
    </citation>
    <scope>NUCLEOTIDE SEQUENCE</scope>
    <source>
        <strain evidence="8">10249 10 AB</strain>
    </source>
</reference>
<comment type="subcellular location">
    <subcellularLocation>
        <location evidence="1">Membrane</location>
        <topology evidence="1">Multi-pass membrane protein</topology>
    </subcellularLocation>
</comment>
<evidence type="ECO:0000256" key="1">
    <source>
        <dbReference type="ARBA" id="ARBA00004141"/>
    </source>
</evidence>
<keyword evidence="6" id="KW-0012">Acyltransferase</keyword>
<dbReference type="Pfam" id="PF03062">
    <property type="entry name" value="MBOAT"/>
    <property type="match status" value="1"/>
</dbReference>
<organism evidence="8">
    <name type="scientific">Pseudo-nitzschia australis</name>
    <dbReference type="NCBI Taxonomy" id="44445"/>
    <lineage>
        <taxon>Eukaryota</taxon>
        <taxon>Sar</taxon>
        <taxon>Stramenopiles</taxon>
        <taxon>Ochrophyta</taxon>
        <taxon>Bacillariophyta</taxon>
        <taxon>Bacillariophyceae</taxon>
        <taxon>Bacillariophycidae</taxon>
        <taxon>Bacillariales</taxon>
        <taxon>Bacillariaceae</taxon>
        <taxon>Pseudo-nitzschia</taxon>
    </lineage>
</organism>
<name>A0A7S4AX18_9STRA</name>
<dbReference type="GO" id="GO:0016746">
    <property type="term" value="F:acyltransferase activity"/>
    <property type="evidence" value="ECO:0007669"/>
    <property type="project" value="UniProtKB-KW"/>
</dbReference>
<keyword evidence="4 7" id="KW-1133">Transmembrane helix</keyword>
<dbReference type="GO" id="GO:0016020">
    <property type="term" value="C:membrane"/>
    <property type="evidence" value="ECO:0007669"/>
    <property type="project" value="UniProtKB-SubCell"/>
</dbReference>
<accession>A0A7S4AX18</accession>
<dbReference type="InterPro" id="IPR004299">
    <property type="entry name" value="MBOAT_fam"/>
</dbReference>
<keyword evidence="5 7" id="KW-0472">Membrane</keyword>
<dbReference type="InterPro" id="IPR049941">
    <property type="entry name" value="LPLAT_7/PORCN-like"/>
</dbReference>
<evidence type="ECO:0000256" key="7">
    <source>
        <dbReference type="SAM" id="Phobius"/>
    </source>
</evidence>
<evidence type="ECO:0000256" key="3">
    <source>
        <dbReference type="ARBA" id="ARBA00022692"/>
    </source>
</evidence>
<evidence type="ECO:0000313" key="8">
    <source>
        <dbReference type="EMBL" id="CAE0729753.1"/>
    </source>
</evidence>
<evidence type="ECO:0000256" key="6">
    <source>
        <dbReference type="ARBA" id="ARBA00023315"/>
    </source>
</evidence>
<evidence type="ECO:0000256" key="2">
    <source>
        <dbReference type="ARBA" id="ARBA00022679"/>
    </source>
</evidence>
<feature type="transmembrane region" description="Helical" evidence="7">
    <location>
        <begin position="402"/>
        <end position="420"/>
    </location>
</feature>
<keyword evidence="3 7" id="KW-0812">Transmembrane</keyword>
<feature type="transmembrane region" description="Helical" evidence="7">
    <location>
        <begin position="56"/>
        <end position="75"/>
    </location>
</feature>
<evidence type="ECO:0000256" key="4">
    <source>
        <dbReference type="ARBA" id="ARBA00022989"/>
    </source>
</evidence>
<feature type="transmembrane region" description="Helical" evidence="7">
    <location>
        <begin position="432"/>
        <end position="457"/>
    </location>
</feature>
<dbReference type="EMBL" id="HBIX01034475">
    <property type="protein sequence ID" value="CAE0729753.1"/>
    <property type="molecule type" value="Transcribed_RNA"/>
</dbReference>
<protein>
    <submittedName>
        <fullName evidence="8">Uncharacterized protein</fullName>
    </submittedName>
</protein>
<feature type="transmembrane region" description="Helical" evidence="7">
    <location>
        <begin position="81"/>
        <end position="113"/>
    </location>
</feature>
<dbReference type="AlphaFoldDB" id="A0A7S4AX18"/>
<dbReference type="PANTHER" id="PTHR13906:SF4">
    <property type="entry name" value="LYSOPHOSPHOLIPID ACYLTRANSFERASE 6"/>
    <property type="match status" value="1"/>
</dbReference>
<sequence length="499" mass="56022">MELPSSITGPIDGLLEFIYSFGPSVETTVVLVPDVLKAQVGVVADAIGMDTETVSYVLGMFMCYPLGMIMAQIPFGTSRHIFSFLLGAFLLQFTLGVQWIHHLISSLVAYGLILTLPRKTLKTALPVFAMTYMTLGHLHRQYINYLGWDLDFTGTQMVLTQKLYMIGYNLYDGHLIAKGKEDRAAKKCAPFALSKNPSLLEFLGYTFCFANLLAGPATEYSTYLKAIDGSVFKTPDGKTKIPSNVWPTLVPFLTCLVNLGIHLTLKPMFPILDPIDPQNSTPYILTEEFLQNPFIYRFFHAWMGLFALREKYYFGWKNAEGAQNIWYAGFDGYDEKGNEKGWEVANNADILGFELAPDVSIMSRSWNKKTSLWLSKYVYIRTGGSLGAVYSMSAFWHGFYPGYYLFFLSVPIPSFCDRLAKKKISSYFSSSNYSLYGIICVLATTITVNYMILPFTILAGGWSLDAYKAYGFFGHIGCLLFYIILSMLPSPKKDKPKVA</sequence>
<gene>
    <name evidence="8" type="ORF">PAUS00366_LOCUS22538</name>
</gene>
<feature type="transmembrane region" description="Helical" evidence="7">
    <location>
        <begin position="469"/>
        <end position="488"/>
    </location>
</feature>
<dbReference type="GO" id="GO:0030258">
    <property type="term" value="P:lipid modification"/>
    <property type="evidence" value="ECO:0007669"/>
    <property type="project" value="TreeGrafter"/>
</dbReference>
<keyword evidence="2" id="KW-0808">Transferase</keyword>
<proteinExistence type="predicted"/>